<evidence type="ECO:0000256" key="4">
    <source>
        <dbReference type="ARBA" id="ARBA00022519"/>
    </source>
</evidence>
<comment type="subcellular location">
    <subcellularLocation>
        <location evidence="1">Cell inner membrane</location>
        <topology evidence="1">Multi-pass membrane protein</topology>
    </subcellularLocation>
</comment>
<accession>A0A494ZT63</accession>
<keyword evidence="7 9" id="KW-0472">Membrane</keyword>
<dbReference type="RefSeq" id="WP_121205912.1">
    <property type="nucleotide sequence ID" value="NZ_RBZP01000024.1"/>
</dbReference>
<reference evidence="11 12" key="1">
    <citation type="journal article" date="2016" name="Int. J. Syst. Evol. Microbiol.">
        <title>Oceanobacillus halophilus sp. nov., a novel moderately halophilic bacterium from a hypersaline lake.</title>
        <authorList>
            <person name="Amoozegar M.A."/>
            <person name="Bagheri M."/>
            <person name="Makhdoumi A."/>
            <person name="Nikou M.M."/>
            <person name="Fazeli S.A.S."/>
            <person name="Schumann P."/>
            <person name="Sproer C."/>
            <person name="Sanchez-Porro C."/>
            <person name="Ventosa A."/>
        </authorList>
    </citation>
    <scope>NUCLEOTIDE SEQUENCE [LARGE SCALE GENOMIC DNA]</scope>
    <source>
        <strain evidence="11 12">DSM 23996</strain>
    </source>
</reference>
<evidence type="ECO:0000256" key="8">
    <source>
        <dbReference type="ARBA" id="ARBA00038436"/>
    </source>
</evidence>
<evidence type="ECO:0000256" key="7">
    <source>
        <dbReference type="ARBA" id="ARBA00023136"/>
    </source>
</evidence>
<keyword evidence="6 9" id="KW-1133">Transmembrane helix</keyword>
<dbReference type="EMBL" id="RBZP01000024">
    <property type="protein sequence ID" value="RKQ29325.1"/>
    <property type="molecule type" value="Genomic_DNA"/>
</dbReference>
<keyword evidence="4" id="KW-0997">Cell inner membrane</keyword>
<name>A0A494ZT63_9BACI</name>
<keyword evidence="2" id="KW-0813">Transport</keyword>
<feature type="transmembrane region" description="Helical" evidence="9">
    <location>
        <begin position="93"/>
        <end position="114"/>
    </location>
</feature>
<feature type="transmembrane region" description="Helical" evidence="9">
    <location>
        <begin position="134"/>
        <end position="156"/>
    </location>
</feature>
<feature type="transmembrane region" description="Helical" evidence="9">
    <location>
        <begin position="21"/>
        <end position="40"/>
    </location>
</feature>
<feature type="transmembrane region" description="Helical" evidence="9">
    <location>
        <begin position="46"/>
        <end position="73"/>
    </location>
</feature>
<dbReference type="OrthoDB" id="2426391at2"/>
<comment type="similarity">
    <text evidence="8">Belongs to the TRAP transporter small permease family.</text>
</comment>
<dbReference type="AlphaFoldDB" id="A0A494ZT63"/>
<dbReference type="Pfam" id="PF04290">
    <property type="entry name" value="DctQ"/>
    <property type="match status" value="1"/>
</dbReference>
<evidence type="ECO:0000256" key="1">
    <source>
        <dbReference type="ARBA" id="ARBA00004429"/>
    </source>
</evidence>
<protein>
    <submittedName>
        <fullName evidence="11">TRAP transporter small permease</fullName>
    </submittedName>
</protein>
<keyword evidence="5 9" id="KW-0812">Transmembrane</keyword>
<keyword evidence="12" id="KW-1185">Reference proteome</keyword>
<dbReference type="InterPro" id="IPR055348">
    <property type="entry name" value="DctQ"/>
</dbReference>
<dbReference type="GO" id="GO:0005886">
    <property type="term" value="C:plasma membrane"/>
    <property type="evidence" value="ECO:0007669"/>
    <property type="project" value="UniProtKB-SubCell"/>
</dbReference>
<evidence type="ECO:0000259" key="10">
    <source>
        <dbReference type="Pfam" id="PF04290"/>
    </source>
</evidence>
<dbReference type="Proteomes" id="UP000269301">
    <property type="component" value="Unassembled WGS sequence"/>
</dbReference>
<evidence type="ECO:0000256" key="9">
    <source>
        <dbReference type="SAM" id="Phobius"/>
    </source>
</evidence>
<feature type="domain" description="Tripartite ATP-independent periplasmic transporters DctQ component" evidence="10">
    <location>
        <begin position="26"/>
        <end position="160"/>
    </location>
</feature>
<keyword evidence="3" id="KW-1003">Cell membrane</keyword>
<organism evidence="11 12">
    <name type="scientific">Oceanobacillus halophilus</name>
    <dbReference type="NCBI Taxonomy" id="930130"/>
    <lineage>
        <taxon>Bacteria</taxon>
        <taxon>Bacillati</taxon>
        <taxon>Bacillota</taxon>
        <taxon>Bacilli</taxon>
        <taxon>Bacillales</taxon>
        <taxon>Bacillaceae</taxon>
        <taxon>Oceanobacillus</taxon>
    </lineage>
</organism>
<comment type="caution">
    <text evidence="11">The sequence shown here is derived from an EMBL/GenBank/DDBJ whole genome shotgun (WGS) entry which is preliminary data.</text>
</comment>
<evidence type="ECO:0000256" key="5">
    <source>
        <dbReference type="ARBA" id="ARBA00022692"/>
    </source>
</evidence>
<evidence type="ECO:0000256" key="2">
    <source>
        <dbReference type="ARBA" id="ARBA00022448"/>
    </source>
</evidence>
<dbReference type="InterPro" id="IPR007387">
    <property type="entry name" value="TRAP_DctQ"/>
</dbReference>
<dbReference type="PANTHER" id="PTHR35011">
    <property type="entry name" value="2,3-DIKETO-L-GULONATE TRAP TRANSPORTER SMALL PERMEASE PROTEIN YIAM"/>
    <property type="match status" value="1"/>
</dbReference>
<sequence>MQYIKKTNKVIQEIGKNISGLAILSMMTIIVLDVVMRNIFKTSIPGSYVIIENFLMPIAIFPALGYVYMVHILPRLSEFIERRSEKYQRINKFMLLTIDVIVFGLLTYYTFLFFLDGFNNQIAVPVATNFVPLWPIYFVIPVGYLLVLQEVLLQLIHEIRHSLAKNKT</sequence>
<evidence type="ECO:0000313" key="12">
    <source>
        <dbReference type="Proteomes" id="UP000269301"/>
    </source>
</evidence>
<evidence type="ECO:0000313" key="11">
    <source>
        <dbReference type="EMBL" id="RKQ29325.1"/>
    </source>
</evidence>
<gene>
    <name evidence="11" type="ORF">D8M06_17670</name>
</gene>
<proteinExistence type="inferred from homology"/>
<evidence type="ECO:0000256" key="6">
    <source>
        <dbReference type="ARBA" id="ARBA00022989"/>
    </source>
</evidence>
<evidence type="ECO:0000256" key="3">
    <source>
        <dbReference type="ARBA" id="ARBA00022475"/>
    </source>
</evidence>